<dbReference type="RefSeq" id="WP_036752333.1">
    <property type="nucleotide sequence ID" value="NZ_JAGSGC010000006.1"/>
</dbReference>
<name>A0A066RR64_9GAMM</name>
<evidence type="ECO:0000256" key="1">
    <source>
        <dbReference type="ARBA" id="ARBA00002578"/>
    </source>
</evidence>
<dbReference type="AlphaFoldDB" id="A0A066RR64"/>
<evidence type="ECO:0000256" key="10">
    <source>
        <dbReference type="RuleBase" id="RU362071"/>
    </source>
</evidence>
<keyword evidence="12" id="KW-1185">Reference proteome</keyword>
<dbReference type="GO" id="GO:0044780">
    <property type="term" value="P:bacterial-type flagellum assembly"/>
    <property type="evidence" value="ECO:0007669"/>
    <property type="project" value="UniProtKB-UniRule"/>
</dbReference>
<evidence type="ECO:0000256" key="7">
    <source>
        <dbReference type="ARBA" id="ARBA00023136"/>
    </source>
</evidence>
<comment type="subcellular location">
    <subcellularLocation>
        <location evidence="10">Cell membrane</location>
        <topology evidence="10">Multi-pass membrane protein</topology>
    </subcellularLocation>
    <subcellularLocation>
        <location evidence="10">Bacterial flagellum basal body</location>
    </subcellularLocation>
</comment>
<sequence>MDFTFAQITAWLGQVWWPFFRLGAALVAMPFFGDGAIPLWVRLLFALSISMLIAPLMPAMPAVDPLSLKAIILAFEQAIWGVFFGFILHLLFTTMTMLGQIVSMQMGLSMAIMNDPVNGMSVALLGRMFLMFSTLLFLALDGHLVVIDILVQSFHIWPVGSGISEATLHQVISMVSWMFASALALALPAIISMLLANISFGVMNRAAPSLNIYALGFPMTMLLGLFSMLIAISGVPTRYTEFVHTTLQALTRYVAGNGI</sequence>
<evidence type="ECO:0000256" key="4">
    <source>
        <dbReference type="ARBA" id="ARBA00022475"/>
    </source>
</evidence>
<evidence type="ECO:0000256" key="6">
    <source>
        <dbReference type="ARBA" id="ARBA00022989"/>
    </source>
</evidence>
<evidence type="ECO:0000256" key="3">
    <source>
        <dbReference type="ARBA" id="ARBA00021717"/>
    </source>
</evidence>
<evidence type="ECO:0000256" key="9">
    <source>
        <dbReference type="NCBIfam" id="TIGR01400"/>
    </source>
</evidence>
<dbReference type="PRINTS" id="PR00953">
    <property type="entry name" value="TYPE3IMRPROT"/>
</dbReference>
<keyword evidence="7 10" id="KW-0472">Membrane</keyword>
<evidence type="ECO:0000313" key="11">
    <source>
        <dbReference type="EMBL" id="KDM91601.1"/>
    </source>
</evidence>
<dbReference type="InterPro" id="IPR002010">
    <property type="entry name" value="T3SS_IM_R"/>
</dbReference>
<keyword evidence="6 10" id="KW-1133">Transmembrane helix</keyword>
<dbReference type="GO" id="GO:0005886">
    <property type="term" value="C:plasma membrane"/>
    <property type="evidence" value="ECO:0007669"/>
    <property type="project" value="UniProtKB-SubCell"/>
</dbReference>
<keyword evidence="4 10" id="KW-1003">Cell membrane</keyword>
<keyword evidence="11" id="KW-0282">Flagellum</keyword>
<dbReference type="Pfam" id="PF01311">
    <property type="entry name" value="Bac_export_1"/>
    <property type="match status" value="1"/>
</dbReference>
<comment type="caution">
    <text evidence="11">The sequence shown here is derived from an EMBL/GenBank/DDBJ whole genome shotgun (WGS) entry which is preliminary data.</text>
</comment>
<feature type="transmembrane region" description="Helical" evidence="10">
    <location>
        <begin position="210"/>
        <end position="232"/>
    </location>
</feature>
<proteinExistence type="inferred from homology"/>
<feature type="transmembrane region" description="Helical" evidence="10">
    <location>
        <begin position="78"/>
        <end position="103"/>
    </location>
</feature>
<dbReference type="STRING" id="1654360.EA58_11295"/>
<feature type="transmembrane region" description="Helical" evidence="10">
    <location>
        <begin position="15"/>
        <end position="32"/>
    </location>
</feature>
<feature type="transmembrane region" description="Helical" evidence="10">
    <location>
        <begin position="171"/>
        <end position="198"/>
    </location>
</feature>
<comment type="similarity">
    <text evidence="2 10">Belongs to the FliR/MopE/SpaR family.</text>
</comment>
<keyword evidence="11" id="KW-0969">Cilium</keyword>
<evidence type="ECO:0000313" key="12">
    <source>
        <dbReference type="Proteomes" id="UP000027192"/>
    </source>
</evidence>
<feature type="transmembrane region" description="Helical" evidence="10">
    <location>
        <begin position="124"/>
        <end position="151"/>
    </location>
</feature>
<dbReference type="GO" id="GO:0006605">
    <property type="term" value="P:protein targeting"/>
    <property type="evidence" value="ECO:0007669"/>
    <property type="project" value="UniProtKB-UniRule"/>
</dbReference>
<dbReference type="OrthoDB" id="9797790at2"/>
<feature type="transmembrane region" description="Helical" evidence="10">
    <location>
        <begin position="39"/>
        <end position="58"/>
    </location>
</feature>
<dbReference type="GO" id="GO:0009425">
    <property type="term" value="C:bacterial-type flagellum basal body"/>
    <property type="evidence" value="ECO:0007669"/>
    <property type="project" value="UniProtKB-SubCell"/>
</dbReference>
<dbReference type="InterPro" id="IPR006303">
    <property type="entry name" value="FliR"/>
</dbReference>
<organism evidence="11 12">
    <name type="scientific">Photobacterium galatheae</name>
    <dbReference type="NCBI Taxonomy" id="1654360"/>
    <lineage>
        <taxon>Bacteria</taxon>
        <taxon>Pseudomonadati</taxon>
        <taxon>Pseudomonadota</taxon>
        <taxon>Gammaproteobacteria</taxon>
        <taxon>Vibrionales</taxon>
        <taxon>Vibrionaceae</taxon>
        <taxon>Photobacterium</taxon>
    </lineage>
</organism>
<protein>
    <recommendedName>
        <fullName evidence="3 9">Flagellar biosynthetic protein FliR</fullName>
    </recommendedName>
</protein>
<dbReference type="Proteomes" id="UP000027192">
    <property type="component" value="Unassembled WGS sequence"/>
</dbReference>
<comment type="function">
    <text evidence="1 10">Role in flagellar biosynthesis.</text>
</comment>
<reference evidence="11 12" key="1">
    <citation type="submission" date="2014-04" db="EMBL/GenBank/DDBJ databases">
        <title>Draft genome sequence of Photobacterium halotolerans S2753: a solonamide, ngercheumicin and holomycin producer.</title>
        <authorList>
            <person name="Machado H.R."/>
            <person name="Gram L."/>
        </authorList>
    </citation>
    <scope>NUCLEOTIDE SEQUENCE [LARGE SCALE GENOMIC DNA]</scope>
    <source>
        <strain evidence="11 12">S2753</strain>
    </source>
</reference>
<keyword evidence="5 10" id="KW-0812">Transmembrane</keyword>
<dbReference type="NCBIfam" id="TIGR01400">
    <property type="entry name" value="fliR"/>
    <property type="match status" value="1"/>
</dbReference>
<evidence type="ECO:0000256" key="5">
    <source>
        <dbReference type="ARBA" id="ARBA00022692"/>
    </source>
</evidence>
<dbReference type="PANTHER" id="PTHR30065">
    <property type="entry name" value="FLAGELLAR BIOSYNTHETIC PROTEIN FLIR"/>
    <property type="match status" value="1"/>
</dbReference>
<keyword evidence="8 10" id="KW-0975">Bacterial flagellum</keyword>
<accession>A0A066RR64</accession>
<dbReference type="EMBL" id="JMIB01000021">
    <property type="protein sequence ID" value="KDM91601.1"/>
    <property type="molecule type" value="Genomic_DNA"/>
</dbReference>
<gene>
    <name evidence="11" type="ORF">EA58_11295</name>
</gene>
<evidence type="ECO:0000256" key="2">
    <source>
        <dbReference type="ARBA" id="ARBA00009772"/>
    </source>
</evidence>
<dbReference type="PANTHER" id="PTHR30065:SF8">
    <property type="entry name" value="FLAGELLAR BIOSYNTHETIC PROTEIN FLIR"/>
    <property type="match status" value="1"/>
</dbReference>
<keyword evidence="11" id="KW-0966">Cell projection</keyword>
<evidence type="ECO:0000256" key="8">
    <source>
        <dbReference type="ARBA" id="ARBA00023143"/>
    </source>
</evidence>